<dbReference type="AlphaFoldDB" id="A0A8A4TIE9"/>
<gene>
    <name evidence="1" type="ORF">J3U87_23505</name>
</gene>
<evidence type="ECO:0000313" key="1">
    <source>
        <dbReference type="EMBL" id="QTD48558.1"/>
    </source>
</evidence>
<dbReference type="Gene3D" id="1.10.10.10">
    <property type="entry name" value="Winged helix-like DNA-binding domain superfamily/Winged helix DNA-binding domain"/>
    <property type="match status" value="1"/>
</dbReference>
<dbReference type="RefSeq" id="WP_237378214.1">
    <property type="nucleotide sequence ID" value="NZ_CP071793.1"/>
</dbReference>
<organism evidence="1 2">
    <name type="scientific">Sulfidibacter corallicola</name>
    <dbReference type="NCBI Taxonomy" id="2818388"/>
    <lineage>
        <taxon>Bacteria</taxon>
        <taxon>Pseudomonadati</taxon>
        <taxon>Acidobacteriota</taxon>
        <taxon>Holophagae</taxon>
        <taxon>Acanthopleuribacterales</taxon>
        <taxon>Acanthopleuribacteraceae</taxon>
        <taxon>Sulfidibacter</taxon>
    </lineage>
</organism>
<evidence type="ECO:0000313" key="2">
    <source>
        <dbReference type="Proteomes" id="UP000663929"/>
    </source>
</evidence>
<accession>A0A8A4TIE9</accession>
<name>A0A8A4TIE9_SULCO</name>
<dbReference type="Proteomes" id="UP000663929">
    <property type="component" value="Chromosome"/>
</dbReference>
<dbReference type="PROSITE" id="PS01117">
    <property type="entry name" value="HTH_MARR_1"/>
    <property type="match status" value="1"/>
</dbReference>
<dbReference type="Gene3D" id="3.40.50.300">
    <property type="entry name" value="P-loop containing nucleotide triphosphate hydrolases"/>
    <property type="match status" value="1"/>
</dbReference>
<dbReference type="InterPro" id="IPR036390">
    <property type="entry name" value="WH_DNA-bd_sf"/>
</dbReference>
<protein>
    <submittedName>
        <fullName evidence="1">Uncharacterized protein</fullName>
    </submittedName>
</protein>
<proteinExistence type="predicted"/>
<dbReference type="KEGG" id="scor:J3U87_23505"/>
<dbReference type="InterPro" id="IPR023187">
    <property type="entry name" value="Tscrpt_reg_MarR-type_CS"/>
</dbReference>
<dbReference type="InterPro" id="IPR027417">
    <property type="entry name" value="P-loop_NTPase"/>
</dbReference>
<dbReference type="SUPFAM" id="SSF46785">
    <property type="entry name" value="Winged helix' DNA-binding domain"/>
    <property type="match status" value="1"/>
</dbReference>
<reference evidence="1" key="1">
    <citation type="submission" date="2021-03" db="EMBL/GenBank/DDBJ databases">
        <title>Acanthopleuribacteraceae sp. M133.</title>
        <authorList>
            <person name="Wang G."/>
        </authorList>
    </citation>
    <scope>NUCLEOTIDE SEQUENCE</scope>
    <source>
        <strain evidence="1">M133</strain>
    </source>
</reference>
<dbReference type="SUPFAM" id="SSF52540">
    <property type="entry name" value="P-loop containing nucleoside triphosphate hydrolases"/>
    <property type="match status" value="1"/>
</dbReference>
<dbReference type="InterPro" id="IPR036388">
    <property type="entry name" value="WH-like_DNA-bd_sf"/>
</dbReference>
<keyword evidence="2" id="KW-1185">Reference proteome</keyword>
<sequence>MNIYQEWGFTESPFQTKALEADEKGEALLVGRNSEIIKIQRRLHNPPKITSIEGANGIGKTSLINVAAYKCFKSFLESGNSPVIIPLNKNFQLNPSSFVEEFVNDVLMEVAQALIEHQSQLKKITGNLDTRHLNSWLNSPQIHSYSASISGLFGGGKINAINTSSGFSRSGFKKIVLDWLSELFPSHSSGGVLCVVDNLELLMTSNKAREFVEQLRDEILLSPGLRWVVCGALGVTYSVLSSPRIEGILHDPINIKKIDDECIEELWKSRIEYYAVISEPYMPLTIDSFRLLYEILNGNTRSVLSYSDNYCTWVSDNDQPQTKEEKEEYFQEWLDFESSKIFSSVSSFLRPRAWSVFDKLIELGGETSPGSFAEFGFRSYPAMRPSIKDLEDCGLVTSLQDDSDKRKKTILVTPKARLVHYHKHISNTQE</sequence>
<dbReference type="EMBL" id="CP071793">
    <property type="protein sequence ID" value="QTD48558.1"/>
    <property type="molecule type" value="Genomic_DNA"/>
</dbReference>